<dbReference type="InterPro" id="IPR009078">
    <property type="entry name" value="Ferritin-like_SF"/>
</dbReference>
<dbReference type="OrthoDB" id="9778629at2"/>
<dbReference type="AlphaFoldDB" id="A0A3D8J069"/>
<dbReference type="PANTHER" id="PTHR42782">
    <property type="entry name" value="SI:CH73-314G15.3"/>
    <property type="match status" value="1"/>
</dbReference>
<dbReference type="Proteomes" id="UP000257045">
    <property type="component" value="Unassembled WGS sequence"/>
</dbReference>
<dbReference type="RefSeq" id="WP_115569377.1">
    <property type="nucleotide sequence ID" value="NZ_NXLV01000005.1"/>
</dbReference>
<dbReference type="EMBL" id="NXLV01000005">
    <property type="protein sequence ID" value="RDU70888.1"/>
    <property type="molecule type" value="Genomic_DNA"/>
</dbReference>
<dbReference type="PANTHER" id="PTHR42782:SF4">
    <property type="entry name" value="DUF455 DOMAIN-CONTAINING PROTEIN"/>
    <property type="match status" value="1"/>
</dbReference>
<organism evidence="1 2">
    <name type="scientific">Helicobacter brantae</name>
    <dbReference type="NCBI Taxonomy" id="375927"/>
    <lineage>
        <taxon>Bacteria</taxon>
        <taxon>Pseudomonadati</taxon>
        <taxon>Campylobacterota</taxon>
        <taxon>Epsilonproteobacteria</taxon>
        <taxon>Campylobacterales</taxon>
        <taxon>Helicobacteraceae</taxon>
        <taxon>Helicobacter</taxon>
    </lineage>
</organism>
<name>A0A3D8J069_9HELI</name>
<dbReference type="InterPro" id="IPR011197">
    <property type="entry name" value="UCP012318"/>
</dbReference>
<accession>A0A3D8J069</accession>
<dbReference type="SUPFAM" id="SSF47240">
    <property type="entry name" value="Ferritin-like"/>
    <property type="match status" value="1"/>
</dbReference>
<dbReference type="InterPro" id="IPR007402">
    <property type="entry name" value="DUF455"/>
</dbReference>
<reference evidence="1 2" key="1">
    <citation type="submission" date="2018-04" db="EMBL/GenBank/DDBJ databases">
        <title>Novel Campyloabacter and Helicobacter Species and Strains.</title>
        <authorList>
            <person name="Mannion A.J."/>
            <person name="Shen Z."/>
            <person name="Fox J.G."/>
        </authorList>
    </citation>
    <scope>NUCLEOTIDE SEQUENCE [LARGE SCALE GENOMIC DNA]</scope>
    <source>
        <strain evidence="1 2">MIT 04-9366</strain>
    </source>
</reference>
<evidence type="ECO:0000313" key="2">
    <source>
        <dbReference type="Proteomes" id="UP000257045"/>
    </source>
</evidence>
<keyword evidence="2" id="KW-1185">Reference proteome</keyword>
<protein>
    <submittedName>
        <fullName evidence="1">DUF455 domain-containing protein</fullName>
    </submittedName>
</protein>
<evidence type="ECO:0000313" key="1">
    <source>
        <dbReference type="EMBL" id="RDU70888.1"/>
    </source>
</evidence>
<dbReference type="PIRSF" id="PIRSF012318">
    <property type="entry name" value="UCP012318"/>
    <property type="match status" value="1"/>
</dbReference>
<proteinExistence type="predicted"/>
<dbReference type="CDD" id="cd00657">
    <property type="entry name" value="Ferritin_like"/>
    <property type="match status" value="1"/>
</dbReference>
<dbReference type="Pfam" id="PF04305">
    <property type="entry name" value="DUF455"/>
    <property type="match status" value="1"/>
</dbReference>
<sequence>MEFFAQLEEVIHTSDITQRFALFENLYNSLDSLEFNHAHTIRPITTPIYAPLCTIAHPTKISRPKTINTNSSMGAFLHSIAHIEYSAIDLALDATYRFRNLPREFYLNWLEVAKEEIEHFSTLRGLLQRSGYEYGDFVVHSNLFEAMKATPIFADRMALVHRGMEAGGLDANPFVYQKVFSSTHPLRDEILGALEIILRDEITHVSKGDKWWRYSEDPRSFKDILALYDYTLPKVLNVEARLKCGFSLEELEELQRG</sequence>
<gene>
    <name evidence="1" type="ORF">CQA58_03685</name>
</gene>
<comment type="caution">
    <text evidence="1">The sequence shown here is derived from an EMBL/GenBank/DDBJ whole genome shotgun (WGS) entry which is preliminary data.</text>
</comment>